<protein>
    <submittedName>
        <fullName evidence="2">Uncharacterized protein</fullName>
    </submittedName>
</protein>
<feature type="compositionally biased region" description="Low complexity" evidence="1">
    <location>
        <begin position="94"/>
        <end position="104"/>
    </location>
</feature>
<dbReference type="EMBL" id="CM008054">
    <property type="protein sequence ID" value="PVH32892.1"/>
    <property type="molecule type" value="Genomic_DNA"/>
</dbReference>
<organism evidence="2">
    <name type="scientific">Panicum hallii</name>
    <dbReference type="NCBI Taxonomy" id="206008"/>
    <lineage>
        <taxon>Eukaryota</taxon>
        <taxon>Viridiplantae</taxon>
        <taxon>Streptophyta</taxon>
        <taxon>Embryophyta</taxon>
        <taxon>Tracheophyta</taxon>
        <taxon>Spermatophyta</taxon>
        <taxon>Magnoliopsida</taxon>
        <taxon>Liliopsida</taxon>
        <taxon>Poales</taxon>
        <taxon>Poaceae</taxon>
        <taxon>PACMAD clade</taxon>
        <taxon>Panicoideae</taxon>
        <taxon>Panicodae</taxon>
        <taxon>Paniceae</taxon>
        <taxon>Panicinae</taxon>
        <taxon>Panicum</taxon>
        <taxon>Panicum sect. Panicum</taxon>
    </lineage>
</organism>
<dbReference type="AlphaFoldDB" id="A0A2T8I5E6"/>
<evidence type="ECO:0000313" key="2">
    <source>
        <dbReference type="EMBL" id="PVH32892.1"/>
    </source>
</evidence>
<evidence type="ECO:0000256" key="1">
    <source>
        <dbReference type="SAM" id="MobiDB-lite"/>
    </source>
</evidence>
<feature type="compositionally biased region" description="Basic residues" evidence="1">
    <location>
        <begin position="113"/>
        <end position="125"/>
    </location>
</feature>
<dbReference type="Proteomes" id="UP000243499">
    <property type="component" value="Chromosome 9"/>
</dbReference>
<feature type="region of interest" description="Disordered" evidence="1">
    <location>
        <begin position="73"/>
        <end position="125"/>
    </location>
</feature>
<dbReference type="Gramene" id="PVH32892">
    <property type="protein sequence ID" value="PVH32892"/>
    <property type="gene ID" value="PAHAL_9G517500"/>
</dbReference>
<proteinExistence type="predicted"/>
<reference evidence="2" key="1">
    <citation type="submission" date="2018-04" db="EMBL/GenBank/DDBJ databases">
        <title>WGS assembly of Panicum hallii.</title>
        <authorList>
            <person name="Lovell J."/>
            <person name="Jenkins J."/>
            <person name="Lowry D."/>
            <person name="Mamidi S."/>
            <person name="Sreedasyam A."/>
            <person name="Weng X."/>
            <person name="Barry K."/>
            <person name="Bonette J."/>
            <person name="Campitelli B."/>
            <person name="Daum C."/>
            <person name="Gordon S."/>
            <person name="Gould B."/>
            <person name="Lipzen A."/>
            <person name="Macqueen A."/>
            <person name="Palacio-Mejia J."/>
            <person name="Plott C."/>
            <person name="Shakirov E."/>
            <person name="Shu S."/>
            <person name="Yoshinaga Y."/>
            <person name="Zane M."/>
            <person name="Rokhsar D."/>
            <person name="Grimwood J."/>
            <person name="Schmutz J."/>
            <person name="Juenger T."/>
        </authorList>
    </citation>
    <scope>NUCLEOTIDE SEQUENCE [LARGE SCALE GENOMIC DNA]</scope>
    <source>
        <strain evidence="2">FIL2</strain>
    </source>
</reference>
<accession>A0A2T8I5E6</accession>
<name>A0A2T8I5E6_9POAL</name>
<sequence>MQAYFVPDTAVAHQSSLNRCSAHLNAAALAPGYVDRWFVHVRTALTKGKKKGKTPGTRRESWTAKVPMAPCGRSPTCLQEQAASGGRRGHRTTHAAAAAASVTSRAERWTPRMPRRTRHTHHNKR</sequence>
<gene>
    <name evidence="2" type="ORF">PAHAL_9G517500</name>
</gene>